<protein>
    <submittedName>
        <fullName evidence="4">GNAT family N-acetyltransferase</fullName>
    </submittedName>
</protein>
<feature type="domain" description="N-acetyltransferase" evidence="3">
    <location>
        <begin position="98"/>
        <end position="235"/>
    </location>
</feature>
<evidence type="ECO:0000256" key="2">
    <source>
        <dbReference type="ARBA" id="ARBA00023315"/>
    </source>
</evidence>
<dbReference type="GO" id="GO:0016747">
    <property type="term" value="F:acyltransferase activity, transferring groups other than amino-acyl groups"/>
    <property type="evidence" value="ECO:0007669"/>
    <property type="project" value="InterPro"/>
</dbReference>
<dbReference type="PROSITE" id="PS51186">
    <property type="entry name" value="GNAT"/>
    <property type="match status" value="1"/>
</dbReference>
<reference evidence="4 5" key="1">
    <citation type="submission" date="2019-11" db="EMBL/GenBank/DDBJ databases">
        <authorList>
            <person name="He Y."/>
        </authorList>
    </citation>
    <scope>NUCLEOTIDE SEQUENCE [LARGE SCALE GENOMIC DNA]</scope>
    <source>
        <strain evidence="4 5">SCSIO 58843</strain>
    </source>
</reference>
<dbReference type="InterPro" id="IPR050832">
    <property type="entry name" value="Bact_Acetyltransf"/>
</dbReference>
<evidence type="ECO:0000313" key="4">
    <source>
        <dbReference type="EMBL" id="QGG96886.1"/>
    </source>
</evidence>
<evidence type="ECO:0000313" key="5">
    <source>
        <dbReference type="Proteomes" id="UP000334019"/>
    </source>
</evidence>
<evidence type="ECO:0000259" key="3">
    <source>
        <dbReference type="PROSITE" id="PS51186"/>
    </source>
</evidence>
<keyword evidence="5" id="KW-1185">Reference proteome</keyword>
<dbReference type="InterPro" id="IPR016181">
    <property type="entry name" value="Acyl_CoA_acyltransferase"/>
</dbReference>
<keyword evidence="1 4" id="KW-0808">Transferase</keyword>
<organism evidence="4 5">
    <name type="scientific">Actinomarinicola tropica</name>
    <dbReference type="NCBI Taxonomy" id="2789776"/>
    <lineage>
        <taxon>Bacteria</taxon>
        <taxon>Bacillati</taxon>
        <taxon>Actinomycetota</taxon>
        <taxon>Acidimicrobiia</taxon>
        <taxon>Acidimicrobiales</taxon>
        <taxon>Iamiaceae</taxon>
        <taxon>Actinomarinicola</taxon>
    </lineage>
</organism>
<dbReference type="CDD" id="cd04301">
    <property type="entry name" value="NAT_SF"/>
    <property type="match status" value="1"/>
</dbReference>
<evidence type="ECO:0000256" key="1">
    <source>
        <dbReference type="ARBA" id="ARBA00022679"/>
    </source>
</evidence>
<sequence length="235" mass="25878">MRQYEHLQCGPDRLRVGRWRADPSVAELTSLVGTRPPERHSVEKGLELIASRGFRRVVTNALSPAEQVGYIRAGFQVHERLHLLAHDLRDIPPAPTGAVLRRGHRWDHPALLAVDAAAFDPFWRLDAAGLRDAIAATPSSRLRVARVDGVAGYAVTGRAGGRGYLQRLAVHPERHRHGIGTALVVDALRWLRRHGGTMALVNTQEVNGPALHLYRSLGFTDRPDGLAVLSFEFGS</sequence>
<name>A0A5Q2RR20_9ACTN</name>
<dbReference type="AlphaFoldDB" id="A0A5Q2RR20"/>
<gene>
    <name evidence="4" type="ORF">GH723_18260</name>
</gene>
<dbReference type="EMBL" id="CP045851">
    <property type="protein sequence ID" value="QGG96886.1"/>
    <property type="molecule type" value="Genomic_DNA"/>
</dbReference>
<dbReference type="PANTHER" id="PTHR43877">
    <property type="entry name" value="AMINOALKYLPHOSPHONATE N-ACETYLTRANSFERASE-RELATED-RELATED"/>
    <property type="match status" value="1"/>
</dbReference>
<dbReference type="Proteomes" id="UP000334019">
    <property type="component" value="Chromosome"/>
</dbReference>
<dbReference type="InterPro" id="IPR000182">
    <property type="entry name" value="GNAT_dom"/>
</dbReference>
<accession>A0A5Q2RR20</accession>
<dbReference type="KEGG" id="atq:GH723_18260"/>
<dbReference type="Pfam" id="PF00583">
    <property type="entry name" value="Acetyltransf_1"/>
    <property type="match status" value="1"/>
</dbReference>
<dbReference type="Gene3D" id="3.40.630.30">
    <property type="match status" value="1"/>
</dbReference>
<proteinExistence type="predicted"/>
<keyword evidence="2" id="KW-0012">Acyltransferase</keyword>
<dbReference type="SUPFAM" id="SSF55729">
    <property type="entry name" value="Acyl-CoA N-acyltransferases (Nat)"/>
    <property type="match status" value="1"/>
</dbReference>
<dbReference type="RefSeq" id="WP_153760988.1">
    <property type="nucleotide sequence ID" value="NZ_CP045851.1"/>
</dbReference>